<gene>
    <name evidence="1" type="ORF">BCCH1_57750</name>
</gene>
<accession>A0A250LFC8</accession>
<evidence type="ECO:0000313" key="1">
    <source>
        <dbReference type="EMBL" id="BBA43276.1"/>
    </source>
</evidence>
<evidence type="ECO:0008006" key="2">
    <source>
        <dbReference type="Google" id="ProtNLM"/>
    </source>
</evidence>
<dbReference type="EMBL" id="AP018358">
    <property type="protein sequence ID" value="BBA43276.1"/>
    <property type="molecule type" value="Genomic_DNA"/>
</dbReference>
<sequence>MLRLLHPLIYRGHAIMTDTHRHALEQWTFDAWPPAVVSLFDGTALERHADFAASLIVATDDGQLRTTLLGVGEIYAHDARTLLLALWPQSRAARAIAQRRSAALTLVADGAFFQAQLRMEPLEGDFGGLAGFAATIAHGDAQRVGYARLATGVTFTLEGERTEVLARWQRQVEHLRRAAARLQ</sequence>
<reference evidence="1" key="1">
    <citation type="journal article" date="2016" name="Biosci. Biotechnol. Biochem.">
        <title>Bioconversion of AHX to AOH by resting cells of Burkholderia contaminans CH-1.</title>
        <authorList>
            <person name="Choi J.H."/>
            <person name="Kikuchi A."/>
            <person name="Pumkaeo P."/>
            <person name="Hirai H."/>
            <person name="Tokuyama S."/>
            <person name="Kawagishi H."/>
        </authorList>
    </citation>
    <scope>NUCLEOTIDE SEQUENCE</scope>
    <source>
        <strain evidence="1">CH-1</strain>
    </source>
</reference>
<protein>
    <recommendedName>
        <fullName evidence="2">Vanillate decarboxylase VdcD protein</fullName>
    </recommendedName>
</protein>
<proteinExistence type="predicted"/>
<dbReference type="AlphaFoldDB" id="A0A250LFC8"/>
<name>A0A250LFC8_9BURK</name>
<organism evidence="1">
    <name type="scientific">Burkholderia contaminans</name>
    <dbReference type="NCBI Taxonomy" id="488447"/>
    <lineage>
        <taxon>Bacteria</taxon>
        <taxon>Pseudomonadati</taxon>
        <taxon>Pseudomonadota</taxon>
        <taxon>Betaproteobacteria</taxon>
        <taxon>Burkholderiales</taxon>
        <taxon>Burkholderiaceae</taxon>
        <taxon>Burkholderia</taxon>
        <taxon>Burkholderia cepacia complex</taxon>
    </lineage>
</organism>
<reference evidence="1" key="2">
    <citation type="journal article" date="2017" name="Genome Announc.">
        <title>High-Quality Draft Genome Sequence of Burkholderia contaminans CH-1, a Gram-Negative Bacterium That Metabolizes 2-Azahypoxanthine, a Plant Growth-Regulating Compound.</title>
        <authorList>
            <person name="Choi J.-H."/>
            <person name="Sugiura H."/>
            <person name="Moriuchi R."/>
            <person name="Kawagishi H."/>
            <person name="Dohra H."/>
        </authorList>
    </citation>
    <scope>NUCLEOTIDE SEQUENCE</scope>
    <source>
        <strain evidence="1">CH-1</strain>
    </source>
</reference>